<protein>
    <submittedName>
        <fullName evidence="4">Carbohydrate kinase family protein</fullName>
    </submittedName>
</protein>
<dbReference type="GO" id="GO:0005829">
    <property type="term" value="C:cytosol"/>
    <property type="evidence" value="ECO:0007669"/>
    <property type="project" value="TreeGrafter"/>
</dbReference>
<dbReference type="PRINTS" id="PR00990">
    <property type="entry name" value="RIBOKINASE"/>
</dbReference>
<accession>A0A9E2P036</accession>
<dbReference type="Gene3D" id="3.40.1190.20">
    <property type="match status" value="1"/>
</dbReference>
<dbReference type="InterPro" id="IPR029056">
    <property type="entry name" value="Ribokinase-like"/>
</dbReference>
<gene>
    <name evidence="4" type="ORF">IAA16_02535</name>
</gene>
<dbReference type="PANTHER" id="PTHR10584:SF166">
    <property type="entry name" value="RIBOKINASE"/>
    <property type="match status" value="1"/>
</dbReference>
<dbReference type="AlphaFoldDB" id="A0A9E2P036"/>
<comment type="caution">
    <text evidence="4">The sequence shown here is derived from an EMBL/GenBank/DDBJ whole genome shotgun (WGS) entry which is preliminary data.</text>
</comment>
<evidence type="ECO:0000313" key="4">
    <source>
        <dbReference type="EMBL" id="MBU3849423.1"/>
    </source>
</evidence>
<dbReference type="Pfam" id="PF00294">
    <property type="entry name" value="PfkB"/>
    <property type="match status" value="1"/>
</dbReference>
<evidence type="ECO:0000259" key="3">
    <source>
        <dbReference type="Pfam" id="PF00294"/>
    </source>
</evidence>
<dbReference type="GO" id="GO:0006796">
    <property type="term" value="P:phosphate-containing compound metabolic process"/>
    <property type="evidence" value="ECO:0007669"/>
    <property type="project" value="UniProtKB-ARBA"/>
</dbReference>
<reference evidence="4" key="2">
    <citation type="submission" date="2021-04" db="EMBL/GenBank/DDBJ databases">
        <authorList>
            <person name="Gilroy R."/>
        </authorList>
    </citation>
    <scope>NUCLEOTIDE SEQUENCE</scope>
    <source>
        <strain evidence="4">Gambia15-2214</strain>
    </source>
</reference>
<evidence type="ECO:0000313" key="5">
    <source>
        <dbReference type="Proteomes" id="UP000823914"/>
    </source>
</evidence>
<evidence type="ECO:0000256" key="2">
    <source>
        <dbReference type="ARBA" id="ARBA00022777"/>
    </source>
</evidence>
<dbReference type="InterPro" id="IPR002139">
    <property type="entry name" value="Ribo/fructo_kinase"/>
</dbReference>
<keyword evidence="1" id="KW-0808">Transferase</keyword>
<dbReference type="Proteomes" id="UP000823914">
    <property type="component" value="Unassembled WGS sequence"/>
</dbReference>
<organism evidence="4 5">
    <name type="scientific">Candidatus Treponema excrementipullorum</name>
    <dbReference type="NCBI Taxonomy" id="2838768"/>
    <lineage>
        <taxon>Bacteria</taxon>
        <taxon>Pseudomonadati</taxon>
        <taxon>Spirochaetota</taxon>
        <taxon>Spirochaetia</taxon>
        <taxon>Spirochaetales</taxon>
        <taxon>Treponemataceae</taxon>
        <taxon>Treponema</taxon>
    </lineage>
</organism>
<name>A0A9E2P036_9SPIR</name>
<reference evidence="4" key="1">
    <citation type="journal article" date="2021" name="PeerJ">
        <title>Extensive microbial diversity within the chicken gut microbiome revealed by metagenomics and culture.</title>
        <authorList>
            <person name="Gilroy R."/>
            <person name="Ravi A."/>
            <person name="Getino M."/>
            <person name="Pursley I."/>
            <person name="Horton D.L."/>
            <person name="Alikhan N.F."/>
            <person name="Baker D."/>
            <person name="Gharbi K."/>
            <person name="Hall N."/>
            <person name="Watson M."/>
            <person name="Adriaenssens E.M."/>
            <person name="Foster-Nyarko E."/>
            <person name="Jarju S."/>
            <person name="Secka A."/>
            <person name="Antonio M."/>
            <person name="Oren A."/>
            <person name="Chaudhuri R.R."/>
            <person name="La Ragione R."/>
            <person name="Hildebrand F."/>
            <person name="Pallen M.J."/>
        </authorList>
    </citation>
    <scope>NUCLEOTIDE SEQUENCE</scope>
    <source>
        <strain evidence="4">Gambia15-2214</strain>
    </source>
</reference>
<dbReference type="GO" id="GO:0016301">
    <property type="term" value="F:kinase activity"/>
    <property type="evidence" value="ECO:0007669"/>
    <property type="project" value="UniProtKB-KW"/>
</dbReference>
<keyword evidence="2 4" id="KW-0418">Kinase</keyword>
<dbReference type="PANTHER" id="PTHR10584">
    <property type="entry name" value="SUGAR KINASE"/>
    <property type="match status" value="1"/>
</dbReference>
<evidence type="ECO:0000256" key="1">
    <source>
        <dbReference type="ARBA" id="ARBA00022679"/>
    </source>
</evidence>
<sequence length="305" mass="33370">MKQTLVIGSTVADVIVNVPSIPSTGEDVNILSQHIQLGGCAYNVAHILTLTKTPHTLCSPVGSGVYGDFVAAELKSFGIPCFVRLDVPNGCCYCVVEAYGERSFMSYHGAEYVFSKQWMNSIDFTEVDSVYICGLEIEEPTGKEIVDFLEEHPDLTIYFAPGPRIQYLNKDLLTRIFHLHPIVHLNRQEVCSFTSISDPESASQYLHNITKNNVIVTLGEQGALVSEQETIYTVPGFSTKVIDTIGAGDSHIGSVIAYLKQDIPLKEAVFRANRLAAAVVGTKGANLSKADYQKACDCFVSMAQY</sequence>
<dbReference type="SUPFAM" id="SSF53613">
    <property type="entry name" value="Ribokinase-like"/>
    <property type="match status" value="1"/>
</dbReference>
<feature type="domain" description="Carbohydrate kinase PfkB" evidence="3">
    <location>
        <begin position="1"/>
        <end position="288"/>
    </location>
</feature>
<proteinExistence type="predicted"/>
<dbReference type="EMBL" id="JAHLFV010000059">
    <property type="protein sequence ID" value="MBU3849423.1"/>
    <property type="molecule type" value="Genomic_DNA"/>
</dbReference>
<dbReference type="InterPro" id="IPR011611">
    <property type="entry name" value="PfkB_dom"/>
</dbReference>